<dbReference type="Pfam" id="PF19126">
    <property type="entry name" value="DUF5810"/>
    <property type="match status" value="1"/>
</dbReference>
<organism evidence="2 3">
    <name type="scientific">Halorientalis pallida</name>
    <dbReference type="NCBI Taxonomy" id="2479928"/>
    <lineage>
        <taxon>Archaea</taxon>
        <taxon>Methanobacteriati</taxon>
        <taxon>Methanobacteriota</taxon>
        <taxon>Stenosarchaea group</taxon>
        <taxon>Halobacteria</taxon>
        <taxon>Halobacteriales</taxon>
        <taxon>Haloarculaceae</taxon>
        <taxon>Halorientalis</taxon>
    </lineage>
</organism>
<dbReference type="EMBL" id="RDFA01000006">
    <property type="protein sequence ID" value="RXK47319.1"/>
    <property type="molecule type" value="Genomic_DNA"/>
</dbReference>
<sequence>MGYACPVCEDPQADAEHLANHLAFTALLGDDAHEAWLDEHAPDWDQADADALAATVTEIAAETDYPQVFENTVDGHDHDHDHERSGALFDDEGRAVERGRERARDLSGLDDADEDILEEAREMTRRMRGEGESEGGDADADATDSETE</sequence>
<dbReference type="RefSeq" id="WP_129070026.1">
    <property type="nucleotide sequence ID" value="NZ_RDFA01000006.1"/>
</dbReference>
<dbReference type="AlphaFoldDB" id="A0A498KUX8"/>
<feature type="compositionally biased region" description="Basic and acidic residues" evidence="1">
    <location>
        <begin position="73"/>
        <end position="107"/>
    </location>
</feature>
<evidence type="ECO:0000313" key="3">
    <source>
        <dbReference type="Proteomes" id="UP000289691"/>
    </source>
</evidence>
<keyword evidence="3" id="KW-1185">Reference proteome</keyword>
<comment type="caution">
    <text evidence="2">The sequence shown here is derived from an EMBL/GenBank/DDBJ whole genome shotgun (WGS) entry which is preliminary data.</text>
</comment>
<evidence type="ECO:0000313" key="2">
    <source>
        <dbReference type="EMBL" id="RXK47319.1"/>
    </source>
</evidence>
<feature type="compositionally biased region" description="Acidic residues" evidence="1">
    <location>
        <begin position="108"/>
        <end position="117"/>
    </location>
</feature>
<feature type="compositionally biased region" description="Basic and acidic residues" evidence="1">
    <location>
        <begin position="118"/>
        <end position="131"/>
    </location>
</feature>
<accession>A0A498KUX8</accession>
<reference evidence="2 3" key="1">
    <citation type="submission" date="2019-01" db="EMBL/GenBank/DDBJ databases">
        <title>Halorientalis sp. F13-25 a new haloarchaeum isolated from hypersaline water.</title>
        <authorList>
            <person name="Ana D.-V."/>
            <person name="Cristina S.-P."/>
            <person name="Antonio V."/>
        </authorList>
    </citation>
    <scope>NUCLEOTIDE SEQUENCE [LARGE SCALE GENOMIC DNA]</scope>
    <source>
        <strain evidence="2 3">F13-25</strain>
    </source>
</reference>
<proteinExistence type="predicted"/>
<evidence type="ECO:0000256" key="1">
    <source>
        <dbReference type="SAM" id="MobiDB-lite"/>
    </source>
</evidence>
<protein>
    <submittedName>
        <fullName evidence="2">Uncharacterized protein</fullName>
    </submittedName>
</protein>
<gene>
    <name evidence="2" type="ORF">EAF64_16180</name>
</gene>
<dbReference type="InterPro" id="IPR043833">
    <property type="entry name" value="DUF5810"/>
</dbReference>
<dbReference type="Proteomes" id="UP000289691">
    <property type="component" value="Unassembled WGS sequence"/>
</dbReference>
<feature type="region of interest" description="Disordered" evidence="1">
    <location>
        <begin position="70"/>
        <end position="148"/>
    </location>
</feature>
<dbReference type="OrthoDB" id="342503at2157"/>
<feature type="compositionally biased region" description="Acidic residues" evidence="1">
    <location>
        <begin position="132"/>
        <end position="148"/>
    </location>
</feature>
<name>A0A498KUX8_9EURY</name>